<feature type="domain" description="YjiS-like" evidence="1">
    <location>
        <begin position="2"/>
        <end position="31"/>
    </location>
</feature>
<evidence type="ECO:0000313" key="2">
    <source>
        <dbReference type="EMBL" id="NIA69630.1"/>
    </source>
</evidence>
<accession>A0A967KCE6</accession>
<name>A0A967KCE6_9PROT</name>
<evidence type="ECO:0000313" key="3">
    <source>
        <dbReference type="Proteomes" id="UP000761264"/>
    </source>
</evidence>
<evidence type="ECO:0000259" key="1">
    <source>
        <dbReference type="Pfam" id="PF06568"/>
    </source>
</evidence>
<dbReference type="Pfam" id="PF06568">
    <property type="entry name" value="YjiS-like"/>
    <property type="match status" value="1"/>
</dbReference>
<dbReference type="InterPro" id="IPR009506">
    <property type="entry name" value="YjiS-like"/>
</dbReference>
<gene>
    <name evidence="2" type="ORF">HBA54_13595</name>
</gene>
<keyword evidence="3" id="KW-1185">Reference proteome</keyword>
<organism evidence="2 3">
    <name type="scientific">Pelagibius litoralis</name>
    <dbReference type="NCBI Taxonomy" id="374515"/>
    <lineage>
        <taxon>Bacteria</taxon>
        <taxon>Pseudomonadati</taxon>
        <taxon>Pseudomonadota</taxon>
        <taxon>Alphaproteobacteria</taxon>
        <taxon>Rhodospirillales</taxon>
        <taxon>Rhodovibrionaceae</taxon>
        <taxon>Pelagibius</taxon>
    </lineage>
</organism>
<dbReference type="Proteomes" id="UP000761264">
    <property type="component" value="Unassembled WGS sequence"/>
</dbReference>
<dbReference type="EMBL" id="JAAQPH010000009">
    <property type="protein sequence ID" value="NIA69630.1"/>
    <property type="molecule type" value="Genomic_DNA"/>
</dbReference>
<protein>
    <submittedName>
        <fullName evidence="2">DUF1127 domain-containing protein</fullName>
    </submittedName>
</protein>
<sequence length="32" mass="4046">MAWQQRLETRERLRDMPDYLLRDIGLKRENLE</sequence>
<reference evidence="2" key="1">
    <citation type="submission" date="2020-03" db="EMBL/GenBank/DDBJ databases">
        <title>Genome of Pelagibius litoralis DSM 21314T.</title>
        <authorList>
            <person name="Wang G."/>
        </authorList>
    </citation>
    <scope>NUCLEOTIDE SEQUENCE</scope>
    <source>
        <strain evidence="2">DSM 21314</strain>
    </source>
</reference>
<dbReference type="AlphaFoldDB" id="A0A967KCE6"/>
<proteinExistence type="predicted"/>
<comment type="caution">
    <text evidence="2">The sequence shown here is derived from an EMBL/GenBank/DDBJ whole genome shotgun (WGS) entry which is preliminary data.</text>
</comment>